<dbReference type="EMBL" id="JAUTXY010000018">
    <property type="protein sequence ID" value="MEE2061449.1"/>
    <property type="molecule type" value="Genomic_DNA"/>
</dbReference>
<proteinExistence type="predicted"/>
<organism evidence="2 3">
    <name type="scientific">Rhodococcus artemisiae</name>
    <dbReference type="NCBI Taxonomy" id="714159"/>
    <lineage>
        <taxon>Bacteria</taxon>
        <taxon>Bacillati</taxon>
        <taxon>Actinomycetota</taxon>
        <taxon>Actinomycetes</taxon>
        <taxon>Mycobacteriales</taxon>
        <taxon>Nocardiaceae</taxon>
        <taxon>Rhodococcus</taxon>
    </lineage>
</organism>
<keyword evidence="1" id="KW-0812">Transmembrane</keyword>
<gene>
    <name evidence="2" type="ORF">Q7514_28385</name>
</gene>
<accession>A0ABU7LIQ0</accession>
<dbReference type="InterPro" id="IPR047928">
    <property type="entry name" value="Perm_prefix_1"/>
</dbReference>
<feature type="transmembrane region" description="Helical" evidence="1">
    <location>
        <begin position="220"/>
        <end position="245"/>
    </location>
</feature>
<feature type="transmembrane region" description="Helical" evidence="1">
    <location>
        <begin position="251"/>
        <end position="274"/>
    </location>
</feature>
<feature type="transmembrane region" description="Helical" evidence="1">
    <location>
        <begin position="151"/>
        <end position="169"/>
    </location>
</feature>
<evidence type="ECO:0000313" key="2">
    <source>
        <dbReference type="EMBL" id="MEE2061449.1"/>
    </source>
</evidence>
<feature type="transmembrane region" description="Helical" evidence="1">
    <location>
        <begin position="323"/>
        <end position="344"/>
    </location>
</feature>
<evidence type="ECO:0000313" key="3">
    <source>
        <dbReference type="Proteomes" id="UP001336020"/>
    </source>
</evidence>
<dbReference type="NCBIfam" id="NF038403">
    <property type="entry name" value="perm_prefix_1"/>
    <property type="match status" value="1"/>
</dbReference>
<feature type="transmembrane region" description="Helical" evidence="1">
    <location>
        <begin position="356"/>
        <end position="378"/>
    </location>
</feature>
<feature type="transmembrane region" description="Helical" evidence="1">
    <location>
        <begin position="431"/>
        <end position="449"/>
    </location>
</feature>
<feature type="transmembrane region" description="Helical" evidence="1">
    <location>
        <begin position="286"/>
        <end position="311"/>
    </location>
</feature>
<feature type="transmembrane region" description="Helical" evidence="1">
    <location>
        <begin position="101"/>
        <end position="119"/>
    </location>
</feature>
<keyword evidence="1" id="KW-0472">Membrane</keyword>
<dbReference type="RefSeq" id="WP_330136607.1">
    <property type="nucleotide sequence ID" value="NZ_JAUTXY010000018.1"/>
</dbReference>
<keyword evidence="3" id="KW-1185">Reference proteome</keyword>
<feature type="transmembrane region" description="Helical" evidence="1">
    <location>
        <begin position="390"/>
        <end position="411"/>
    </location>
</feature>
<protein>
    <submittedName>
        <fullName evidence="2">Permease prefix domain 1-containing protein</fullName>
    </submittedName>
</protein>
<dbReference type="Proteomes" id="UP001336020">
    <property type="component" value="Unassembled WGS sequence"/>
</dbReference>
<reference evidence="2 3" key="1">
    <citation type="submission" date="2023-07" db="EMBL/GenBank/DDBJ databases">
        <authorList>
            <person name="Girao M."/>
            <person name="Carvalho M.F."/>
        </authorList>
    </citation>
    <scope>NUCLEOTIDE SEQUENCE [LARGE SCALE GENOMIC DNA]</scope>
    <source>
        <strain evidence="2 3">YIM65754</strain>
    </source>
</reference>
<name>A0ABU7LIQ0_9NOCA</name>
<keyword evidence="1" id="KW-1133">Transmembrane helix</keyword>
<sequence length="452" mass="49371">MDIDAQLESQIAQWRGYVSGHRVISTSDVDELEEHLRGQISDLSIAGLTSSEAFLVAVRRMGSVDDISREFAREHSDRLWKQLVLVPADPHDGARRRPSELGVVLALAIAAGLVVKAGAEWLPEQVLVRSLSVLVLPFLVVYFAWKRNMSVPGIAALAVPFVATALVLNVYPFDDGGDTEIIAAIHAPIMLWLVVGVAYVGGDWRSDRRRMDFVRFTGEWIVYMVLLALGGGALMGLTAGTFAALDIDIEWFFEAWVLPFAPVGAMVVAAWLVEAKQAVIENIAPVLTRVFTPLTILMLLALFAAFVVAFVSSRSVLDVDRDLLILMDLILVLVLGLLLYAISARDPHGAPDVFDVAQMVLVVAALAVNVLMLVAMLTRIVEFGFTANKVVALGLNLVLLVNLSWAAWLGIRFIRGRCGFGAVERWQMQYLPVYGAWAALVVVAIPPLFGFV</sequence>
<feature type="transmembrane region" description="Helical" evidence="1">
    <location>
        <begin position="181"/>
        <end position="200"/>
    </location>
</feature>
<feature type="transmembrane region" description="Helical" evidence="1">
    <location>
        <begin position="125"/>
        <end position="144"/>
    </location>
</feature>
<comment type="caution">
    <text evidence="2">The sequence shown here is derived from an EMBL/GenBank/DDBJ whole genome shotgun (WGS) entry which is preliminary data.</text>
</comment>
<evidence type="ECO:0000256" key="1">
    <source>
        <dbReference type="SAM" id="Phobius"/>
    </source>
</evidence>